<feature type="signal peptide" evidence="5">
    <location>
        <begin position="1"/>
        <end position="24"/>
    </location>
</feature>
<dbReference type="InterPro" id="IPR013783">
    <property type="entry name" value="Ig-like_fold"/>
</dbReference>
<comment type="caution">
    <text evidence="7">The sequence shown here is derived from an EMBL/GenBank/DDBJ whole genome shotgun (WGS) entry which is preliminary data.</text>
</comment>
<dbReference type="InterPro" id="IPR000421">
    <property type="entry name" value="FA58C"/>
</dbReference>
<dbReference type="PANTHER" id="PTHR42812">
    <property type="entry name" value="BETA-XYLOSIDASE"/>
    <property type="match status" value="1"/>
</dbReference>
<evidence type="ECO:0000256" key="2">
    <source>
        <dbReference type="ARBA" id="ARBA00022801"/>
    </source>
</evidence>
<evidence type="ECO:0000256" key="4">
    <source>
        <dbReference type="RuleBase" id="RU361187"/>
    </source>
</evidence>
<dbReference type="GO" id="GO:0004553">
    <property type="term" value="F:hydrolase activity, hydrolyzing O-glycosyl compounds"/>
    <property type="evidence" value="ECO:0007669"/>
    <property type="project" value="InterPro"/>
</dbReference>
<reference evidence="7" key="1">
    <citation type="submission" date="2022-08" db="EMBL/GenBank/DDBJ databases">
        <title>Draft genome sequencing of Roseisolibacter agri AW1220.</title>
        <authorList>
            <person name="Tobiishi Y."/>
            <person name="Tonouchi A."/>
        </authorList>
    </citation>
    <scope>NUCLEOTIDE SEQUENCE</scope>
    <source>
        <strain evidence="7">AW1220</strain>
    </source>
</reference>
<keyword evidence="5" id="KW-0732">Signal</keyword>
<evidence type="ECO:0000313" key="8">
    <source>
        <dbReference type="Proteomes" id="UP001161325"/>
    </source>
</evidence>
<dbReference type="InterPro" id="IPR006710">
    <property type="entry name" value="Glyco_hydro_43"/>
</dbReference>
<dbReference type="SUPFAM" id="SSF49785">
    <property type="entry name" value="Galactose-binding domain-like"/>
    <property type="match status" value="1"/>
</dbReference>
<dbReference type="AlphaFoldDB" id="A0AA37V1J3"/>
<dbReference type="InterPro" id="IPR003961">
    <property type="entry name" value="FN3_dom"/>
</dbReference>
<dbReference type="GO" id="GO:0005975">
    <property type="term" value="P:carbohydrate metabolic process"/>
    <property type="evidence" value="ECO:0007669"/>
    <property type="project" value="InterPro"/>
</dbReference>
<sequence length="579" mass="63556">MRSRPLLLAAVGLAAVVASLGAQAPVPPNSTFTNPLNLDYRFVIESLAVHRTAADPLIVLHGDDYYLFASRSGGYWHSPDLKTWTLVVPQGFTPEDYAPAVMVIGTRMYYTAHKMKALYASDDPKGGKWEKVADLDSYADPALFVDDDGRVYLYHGSGLNGSITVVELDPADGFRVRGGPHVLFAADYLRHGWERSGPDHLGAVMAEGFRIGPYVEGSWMTKHDGTYYLQYAAPGTVWKTYGDGVYTSKSPTSGFTYQPYSPFSYRPGGFIGGAGHSGMFRAKDGSWWRVTTMIISVAHKFERRLGIFPAGWDRDGVLRTNTYLGDLPQLLPGVARAPLDDNRAGWMLLSGGKTATASSSLDGRAPALAFDEDIRTWWSARTADAGEWLRVDLGRPSRVFAVQVNFAEQGARVRGRDSTLYHQYLLEGSLDGRTWRPLVDKRRNTTDVPHDYVQLDAPVEVRHVRLTNGHAAARGTFSVRDLRVFGTAPVARPAVVGGVTVQRDSVDARGATIRWRRSPGARGYVVRWGVAPDKLYGEFQVGDVDALTMNTLNLGVTYHFTVDAFNEGGVTKGRVVVKG</sequence>
<comment type="similarity">
    <text evidence="1 4">Belongs to the glycosyl hydrolase 43 family.</text>
</comment>
<evidence type="ECO:0000259" key="6">
    <source>
        <dbReference type="PROSITE" id="PS50022"/>
    </source>
</evidence>
<dbReference type="PROSITE" id="PS50022">
    <property type="entry name" value="FA58C_3"/>
    <property type="match status" value="1"/>
</dbReference>
<gene>
    <name evidence="7" type="ORF">rosag_03900</name>
</gene>
<evidence type="ECO:0000256" key="5">
    <source>
        <dbReference type="SAM" id="SignalP"/>
    </source>
</evidence>
<accession>A0AA37V1J3</accession>
<dbReference type="PANTHER" id="PTHR42812:SF14">
    <property type="entry name" value="SECRETED PROTEIN"/>
    <property type="match status" value="1"/>
</dbReference>
<protein>
    <submittedName>
        <fullName evidence="7">Endo-1,4-beta-xylanase</fullName>
    </submittedName>
</protein>
<dbReference type="Gene3D" id="2.60.40.10">
    <property type="entry name" value="Immunoglobulins"/>
    <property type="match status" value="1"/>
</dbReference>
<dbReference type="Pfam" id="PF04616">
    <property type="entry name" value="Glyco_hydro_43"/>
    <property type="match status" value="1"/>
</dbReference>
<dbReference type="Gene3D" id="2.60.120.260">
    <property type="entry name" value="Galactose-binding domain-like"/>
    <property type="match status" value="1"/>
</dbReference>
<keyword evidence="8" id="KW-1185">Reference proteome</keyword>
<name>A0AA37V1J3_9BACT</name>
<dbReference type="SUPFAM" id="SSF75005">
    <property type="entry name" value="Arabinanase/levansucrase/invertase"/>
    <property type="match status" value="1"/>
</dbReference>
<keyword evidence="3 4" id="KW-0326">Glycosidase</keyword>
<proteinExistence type="inferred from homology"/>
<dbReference type="EMBL" id="BRXS01000001">
    <property type="protein sequence ID" value="GLC23877.1"/>
    <property type="molecule type" value="Genomic_DNA"/>
</dbReference>
<dbReference type="Gene3D" id="2.115.10.20">
    <property type="entry name" value="Glycosyl hydrolase domain, family 43"/>
    <property type="match status" value="1"/>
</dbReference>
<dbReference type="InterPro" id="IPR036116">
    <property type="entry name" value="FN3_sf"/>
</dbReference>
<evidence type="ECO:0000256" key="3">
    <source>
        <dbReference type="ARBA" id="ARBA00023295"/>
    </source>
</evidence>
<evidence type="ECO:0000256" key="1">
    <source>
        <dbReference type="ARBA" id="ARBA00009865"/>
    </source>
</evidence>
<dbReference type="CDD" id="cd08982">
    <property type="entry name" value="GH43-like"/>
    <property type="match status" value="1"/>
</dbReference>
<dbReference type="RefSeq" id="WP_284348321.1">
    <property type="nucleotide sequence ID" value="NZ_BRXS01000001.1"/>
</dbReference>
<dbReference type="Pfam" id="PF00754">
    <property type="entry name" value="F5_F8_type_C"/>
    <property type="match status" value="1"/>
</dbReference>
<dbReference type="InterPro" id="IPR023296">
    <property type="entry name" value="Glyco_hydro_beta-prop_sf"/>
</dbReference>
<keyword evidence="2 4" id="KW-0378">Hydrolase</keyword>
<feature type="domain" description="F5/8 type C" evidence="6">
    <location>
        <begin position="335"/>
        <end position="487"/>
    </location>
</feature>
<organism evidence="7 8">
    <name type="scientific">Roseisolibacter agri</name>
    <dbReference type="NCBI Taxonomy" id="2014610"/>
    <lineage>
        <taxon>Bacteria</taxon>
        <taxon>Pseudomonadati</taxon>
        <taxon>Gemmatimonadota</taxon>
        <taxon>Gemmatimonadia</taxon>
        <taxon>Gemmatimonadales</taxon>
        <taxon>Gemmatimonadaceae</taxon>
        <taxon>Roseisolibacter</taxon>
    </lineage>
</organism>
<feature type="chain" id="PRO_5041448139" evidence="5">
    <location>
        <begin position="25"/>
        <end position="579"/>
    </location>
</feature>
<dbReference type="CDD" id="cd00063">
    <property type="entry name" value="FN3"/>
    <property type="match status" value="1"/>
</dbReference>
<evidence type="ECO:0000313" key="7">
    <source>
        <dbReference type="EMBL" id="GLC23877.1"/>
    </source>
</evidence>
<dbReference type="InterPro" id="IPR008979">
    <property type="entry name" value="Galactose-bd-like_sf"/>
</dbReference>
<dbReference type="Proteomes" id="UP001161325">
    <property type="component" value="Unassembled WGS sequence"/>
</dbReference>
<dbReference type="SUPFAM" id="SSF49265">
    <property type="entry name" value="Fibronectin type III"/>
    <property type="match status" value="1"/>
</dbReference>
<dbReference type="InterPro" id="IPR051795">
    <property type="entry name" value="Glycosyl_Hydrlase_43"/>
</dbReference>